<protein>
    <submittedName>
        <fullName evidence="1">Type II toxin-antitoxin system HigB family toxin</fullName>
    </submittedName>
</protein>
<dbReference type="RefSeq" id="WP_344980936.1">
    <property type="nucleotide sequence ID" value="NZ_BAABFN010000021.1"/>
</dbReference>
<dbReference type="EMBL" id="BAABFN010000021">
    <property type="protein sequence ID" value="GAA4318101.1"/>
    <property type="molecule type" value="Genomic_DNA"/>
</dbReference>
<keyword evidence="2" id="KW-1185">Reference proteome</keyword>
<sequence>MVIITKGAIHEFVKKYPGAAGPLNDWFKKASQADWKSFASVKSTFNTVDAIGEDRYVFDIGGNNFRLIAMIHFTIRTLYIRAILTHKEYDALSRLKKLTAL</sequence>
<organism evidence="1 2">
    <name type="scientific">Compostibacter hankyongensis</name>
    <dbReference type="NCBI Taxonomy" id="1007089"/>
    <lineage>
        <taxon>Bacteria</taxon>
        <taxon>Pseudomonadati</taxon>
        <taxon>Bacteroidota</taxon>
        <taxon>Chitinophagia</taxon>
        <taxon>Chitinophagales</taxon>
        <taxon>Chitinophagaceae</taxon>
        <taxon>Compostibacter</taxon>
    </lineage>
</organism>
<name>A0ABP8G5U1_9BACT</name>
<gene>
    <name evidence="1" type="ORF">GCM10023143_30590</name>
</gene>
<dbReference type="Proteomes" id="UP001501207">
    <property type="component" value="Unassembled WGS sequence"/>
</dbReference>
<proteinExistence type="predicted"/>
<evidence type="ECO:0000313" key="1">
    <source>
        <dbReference type="EMBL" id="GAA4318101.1"/>
    </source>
</evidence>
<dbReference type="Pfam" id="PF09907">
    <property type="entry name" value="HigB_toxin"/>
    <property type="match status" value="1"/>
</dbReference>
<evidence type="ECO:0000313" key="2">
    <source>
        <dbReference type="Proteomes" id="UP001501207"/>
    </source>
</evidence>
<accession>A0ABP8G5U1</accession>
<reference evidence="2" key="1">
    <citation type="journal article" date="2019" name="Int. J. Syst. Evol. Microbiol.">
        <title>The Global Catalogue of Microorganisms (GCM) 10K type strain sequencing project: providing services to taxonomists for standard genome sequencing and annotation.</title>
        <authorList>
            <consortium name="The Broad Institute Genomics Platform"/>
            <consortium name="The Broad Institute Genome Sequencing Center for Infectious Disease"/>
            <person name="Wu L."/>
            <person name="Ma J."/>
        </authorList>
    </citation>
    <scope>NUCLEOTIDE SEQUENCE [LARGE SCALE GENOMIC DNA]</scope>
    <source>
        <strain evidence="2">JCM 17664</strain>
    </source>
</reference>
<dbReference type="InterPro" id="IPR018669">
    <property type="entry name" value="Toxin_HigB"/>
</dbReference>
<comment type="caution">
    <text evidence="1">The sequence shown here is derived from an EMBL/GenBank/DDBJ whole genome shotgun (WGS) entry which is preliminary data.</text>
</comment>